<proteinExistence type="predicted"/>
<evidence type="ECO:0000313" key="2">
    <source>
        <dbReference type="Proteomes" id="UP001595912"/>
    </source>
</evidence>
<reference evidence="2" key="1">
    <citation type="journal article" date="2019" name="Int. J. Syst. Evol. Microbiol.">
        <title>The Global Catalogue of Microorganisms (GCM) 10K type strain sequencing project: providing services to taxonomists for standard genome sequencing and annotation.</title>
        <authorList>
            <consortium name="The Broad Institute Genomics Platform"/>
            <consortium name="The Broad Institute Genome Sequencing Center for Infectious Disease"/>
            <person name="Wu L."/>
            <person name="Ma J."/>
        </authorList>
    </citation>
    <scope>NUCLEOTIDE SEQUENCE [LARGE SCALE GENOMIC DNA]</scope>
    <source>
        <strain evidence="2">CGMCC 4.7152</strain>
    </source>
</reference>
<comment type="caution">
    <text evidence="1">The sequence shown here is derived from an EMBL/GenBank/DDBJ whole genome shotgun (WGS) entry which is preliminary data.</text>
</comment>
<accession>A0ABV9VN50</accession>
<dbReference type="EMBL" id="JBHSIU010000010">
    <property type="protein sequence ID" value="MFC4997821.1"/>
    <property type="molecule type" value="Genomic_DNA"/>
</dbReference>
<keyword evidence="2" id="KW-1185">Reference proteome</keyword>
<protein>
    <submittedName>
        <fullName evidence="1">DUF1152 domain-containing protein</fullName>
    </submittedName>
</protein>
<gene>
    <name evidence="1" type="ORF">ACFPIJ_08270</name>
</gene>
<evidence type="ECO:0000313" key="1">
    <source>
        <dbReference type="EMBL" id="MFC4997821.1"/>
    </source>
</evidence>
<sequence length="316" mass="34179">MTWRLPFFEALDGAERILIAGAGGGFDVYAGLPLALSLRDEGRTVHLANLSLVNLYELAKDDWLEPGIAAVTPDTAGYTDYFPERTLARWLALHRLPPTVYAFPRTGVRPLRSAYRRLAKRLRLDAIVLVDGGTDILMRGDEAALGTPVEDATSLAAVNATPVATKLVAAIGFGVDAYHGVNHVQVLENIAALDRAGAYLGAFTVPSHGQEAALYRDAVAHARAATPKRASIVNGQIAAALTGAVGDVSVNGRTFTTPLFVNPLMAMYFTFELAGLAAQSLYLDRIRGTDDMLQVSHLIERFRDEITPRPRTMFPH</sequence>
<name>A0ABV9VN50_9ACTN</name>
<dbReference type="Pfam" id="PF06626">
    <property type="entry name" value="DUF1152"/>
    <property type="match status" value="1"/>
</dbReference>
<organism evidence="1 2">
    <name type="scientific">Dactylosporangium cerinum</name>
    <dbReference type="NCBI Taxonomy" id="1434730"/>
    <lineage>
        <taxon>Bacteria</taxon>
        <taxon>Bacillati</taxon>
        <taxon>Actinomycetota</taxon>
        <taxon>Actinomycetes</taxon>
        <taxon>Micromonosporales</taxon>
        <taxon>Micromonosporaceae</taxon>
        <taxon>Dactylosporangium</taxon>
    </lineage>
</organism>
<dbReference type="RefSeq" id="WP_380114068.1">
    <property type="nucleotide sequence ID" value="NZ_JBHSIU010000010.1"/>
</dbReference>
<dbReference type="InterPro" id="IPR010581">
    <property type="entry name" value="DUF1152"/>
</dbReference>
<dbReference type="Proteomes" id="UP001595912">
    <property type="component" value="Unassembled WGS sequence"/>
</dbReference>